<dbReference type="RefSeq" id="YP_010231350.1">
    <property type="nucleotide sequence ID" value="NC_059724.1"/>
</dbReference>
<geneLocation type="mitochondrion" evidence="2"/>
<keyword evidence="1" id="KW-0812">Transmembrane</keyword>
<feature type="transmembrane region" description="Helical" evidence="1">
    <location>
        <begin position="74"/>
        <end position="95"/>
    </location>
</feature>
<proteinExistence type="predicted"/>
<organism evidence="2">
    <name type="scientific">Dermacentor auratus</name>
    <dbReference type="NCBI Taxonomy" id="1256036"/>
    <lineage>
        <taxon>Eukaryota</taxon>
        <taxon>Metazoa</taxon>
        <taxon>Ecdysozoa</taxon>
        <taxon>Arthropoda</taxon>
        <taxon>Chelicerata</taxon>
        <taxon>Arachnida</taxon>
        <taxon>Acari</taxon>
        <taxon>Parasitiformes</taxon>
        <taxon>Ixodida</taxon>
        <taxon>Ixodoidea</taxon>
        <taxon>Ixodidae</taxon>
        <taxon>Rhipicephalinae</taxon>
        <taxon>Dermacentor</taxon>
    </lineage>
</organism>
<keyword evidence="1" id="KW-0472">Membrane</keyword>
<dbReference type="EMBL" id="MW034677">
    <property type="protein sequence ID" value="QSV37419.1"/>
    <property type="molecule type" value="Genomic_DNA"/>
</dbReference>
<accession>A0A8A2H8W5</accession>
<feature type="transmembrane region" description="Helical" evidence="1">
    <location>
        <begin position="107"/>
        <end position="129"/>
    </location>
</feature>
<dbReference type="CTD" id="4541"/>
<evidence type="ECO:0000313" key="2">
    <source>
        <dbReference type="EMBL" id="QSV37419.1"/>
    </source>
</evidence>
<reference evidence="2" key="1">
    <citation type="journal article" name="Parasite">
        <title>The complete mitochondrial genome of Dermacentor (Indocentor) auratus (Acari, Ixodidae).</title>
        <authorList>
            <person name="Chavatte J.-M."/>
            <person name="Octavia S."/>
        </authorList>
    </citation>
    <scope>NUCLEOTIDE SEQUENCE</scope>
    <source>
        <strain evidence="2">TKL1</strain>
    </source>
</reference>
<feature type="transmembrane region" description="Helical" evidence="1">
    <location>
        <begin position="33"/>
        <end position="62"/>
    </location>
</feature>
<keyword evidence="2" id="KW-0496">Mitochondrion</keyword>
<protein>
    <submittedName>
        <fullName evidence="2">NADH dehydrogenase subunit 6</fullName>
    </submittedName>
</protein>
<sequence>MKFILCLSILLLSMFHPISMLISLILFTLFLSIMFYFLFQCSLISLMMILIILGGMLIIFMYMISLCPNKKIQVNIKTTLFMIMASLPISIPIFFMNLEILHITKIYSINFINMLILMMMYLIISLMIISKNLNWINCPIKKFN</sequence>
<keyword evidence="1" id="KW-1133">Transmembrane helix</keyword>
<evidence type="ECO:0000256" key="1">
    <source>
        <dbReference type="SAM" id="Phobius"/>
    </source>
</evidence>
<gene>
    <name evidence="2" type="primary">ND6</name>
</gene>
<dbReference type="GeneID" id="69223497"/>
<dbReference type="AlphaFoldDB" id="A0A8A2H8W5"/>
<name>A0A8A2H8W5_9ACAR</name>